<protein>
    <recommendedName>
        <fullName evidence="6 11">Adenine phosphoribosyltransferase</fullName>
        <shortName evidence="11">APRT</shortName>
        <ecNumber evidence="6 11">2.4.2.7</ecNumber>
    </recommendedName>
</protein>
<dbReference type="NCBIfam" id="TIGR01090">
    <property type="entry name" value="apt"/>
    <property type="match status" value="1"/>
</dbReference>
<dbReference type="InterPro" id="IPR029057">
    <property type="entry name" value="PRTase-like"/>
</dbReference>
<dbReference type="PANTHER" id="PTHR32315">
    <property type="entry name" value="ADENINE PHOSPHORIBOSYLTRANSFERASE"/>
    <property type="match status" value="1"/>
</dbReference>
<dbReference type="Proteomes" id="UP000185812">
    <property type="component" value="Unassembled WGS sequence"/>
</dbReference>
<dbReference type="InterPro" id="IPR005764">
    <property type="entry name" value="Ade_phspho_trans"/>
</dbReference>
<dbReference type="InterPro" id="IPR050054">
    <property type="entry name" value="UPRTase/APRTase"/>
</dbReference>
<gene>
    <name evidence="11" type="primary">apt</name>
    <name evidence="13" type="ORF">SAMN04488087_2027</name>
</gene>
<organism evidence="13 14">
    <name type="scientific">Rhodothermus profundi</name>
    <dbReference type="NCBI Taxonomy" id="633813"/>
    <lineage>
        <taxon>Bacteria</taxon>
        <taxon>Pseudomonadati</taxon>
        <taxon>Rhodothermota</taxon>
        <taxon>Rhodothermia</taxon>
        <taxon>Rhodothermales</taxon>
        <taxon>Rhodothermaceae</taxon>
        <taxon>Rhodothermus</taxon>
    </lineage>
</organism>
<comment type="catalytic activity">
    <reaction evidence="1 11">
        <text>AMP + diphosphate = 5-phospho-alpha-D-ribose 1-diphosphate + adenine</text>
        <dbReference type="Rhea" id="RHEA:16609"/>
        <dbReference type="ChEBI" id="CHEBI:16708"/>
        <dbReference type="ChEBI" id="CHEBI:33019"/>
        <dbReference type="ChEBI" id="CHEBI:58017"/>
        <dbReference type="ChEBI" id="CHEBI:456215"/>
        <dbReference type="EC" id="2.4.2.7"/>
    </reaction>
</comment>
<evidence type="ECO:0000256" key="3">
    <source>
        <dbReference type="ARBA" id="ARBA00004496"/>
    </source>
</evidence>
<dbReference type="InterPro" id="IPR000836">
    <property type="entry name" value="PRTase_dom"/>
</dbReference>
<dbReference type="NCBIfam" id="NF002634">
    <property type="entry name" value="PRK02304.1-3"/>
    <property type="match status" value="1"/>
</dbReference>
<dbReference type="FunFam" id="3.40.50.2020:FF:000021">
    <property type="entry name" value="Adenine phosphoribosyltransferase"/>
    <property type="match status" value="1"/>
</dbReference>
<dbReference type="GO" id="GO:0005737">
    <property type="term" value="C:cytoplasm"/>
    <property type="evidence" value="ECO:0007669"/>
    <property type="project" value="UniProtKB-SubCell"/>
</dbReference>
<feature type="domain" description="Phosphoribosyltransferase" evidence="12">
    <location>
        <begin position="59"/>
        <end position="167"/>
    </location>
</feature>
<evidence type="ECO:0000256" key="6">
    <source>
        <dbReference type="ARBA" id="ARBA00011893"/>
    </source>
</evidence>
<comment type="function">
    <text evidence="2 11">Catalyzes a salvage reaction resulting in the formation of AMP, that is energically less costly than de novo synthesis.</text>
</comment>
<dbReference type="GO" id="GO:0044209">
    <property type="term" value="P:AMP salvage"/>
    <property type="evidence" value="ECO:0007669"/>
    <property type="project" value="UniProtKB-UniRule"/>
</dbReference>
<dbReference type="HAMAP" id="MF_00004">
    <property type="entry name" value="Aden_phosphoribosyltr"/>
    <property type="match status" value="1"/>
</dbReference>
<evidence type="ECO:0000256" key="9">
    <source>
        <dbReference type="ARBA" id="ARBA00022679"/>
    </source>
</evidence>
<evidence type="ECO:0000256" key="1">
    <source>
        <dbReference type="ARBA" id="ARBA00000868"/>
    </source>
</evidence>
<dbReference type="GO" id="GO:0006168">
    <property type="term" value="P:adenine salvage"/>
    <property type="evidence" value="ECO:0007669"/>
    <property type="project" value="InterPro"/>
</dbReference>
<dbReference type="GO" id="GO:0003999">
    <property type="term" value="F:adenine phosphoribosyltransferase activity"/>
    <property type="evidence" value="ECO:0007669"/>
    <property type="project" value="UniProtKB-UniRule"/>
</dbReference>
<evidence type="ECO:0000256" key="5">
    <source>
        <dbReference type="ARBA" id="ARBA00008391"/>
    </source>
</evidence>
<dbReference type="EMBL" id="FRAU01000006">
    <property type="protein sequence ID" value="SHK80588.1"/>
    <property type="molecule type" value="Genomic_DNA"/>
</dbReference>
<dbReference type="UniPathway" id="UPA00588">
    <property type="reaction ID" value="UER00646"/>
</dbReference>
<evidence type="ECO:0000256" key="11">
    <source>
        <dbReference type="HAMAP-Rule" id="MF_00004"/>
    </source>
</evidence>
<dbReference type="GO" id="GO:0002055">
    <property type="term" value="F:adenine binding"/>
    <property type="evidence" value="ECO:0007669"/>
    <property type="project" value="TreeGrafter"/>
</dbReference>
<dbReference type="Pfam" id="PF00156">
    <property type="entry name" value="Pribosyltran"/>
    <property type="match status" value="1"/>
</dbReference>
<dbReference type="GO" id="GO:0016208">
    <property type="term" value="F:AMP binding"/>
    <property type="evidence" value="ECO:0007669"/>
    <property type="project" value="TreeGrafter"/>
</dbReference>
<dbReference type="STRING" id="633813.SAMN04488087_2027"/>
<comment type="pathway">
    <text evidence="4 11">Purine metabolism; AMP biosynthesis via salvage pathway; AMP from adenine: step 1/1.</text>
</comment>
<dbReference type="EC" id="2.4.2.7" evidence="6 11"/>
<keyword evidence="7 11" id="KW-0963">Cytoplasm</keyword>
<dbReference type="SUPFAM" id="SSF53271">
    <property type="entry name" value="PRTase-like"/>
    <property type="match status" value="1"/>
</dbReference>
<evidence type="ECO:0000256" key="4">
    <source>
        <dbReference type="ARBA" id="ARBA00004659"/>
    </source>
</evidence>
<evidence type="ECO:0000256" key="8">
    <source>
        <dbReference type="ARBA" id="ARBA00022676"/>
    </source>
</evidence>
<keyword evidence="10 11" id="KW-0660">Purine salvage</keyword>
<dbReference type="GO" id="GO:0006166">
    <property type="term" value="P:purine ribonucleoside salvage"/>
    <property type="evidence" value="ECO:0007669"/>
    <property type="project" value="UniProtKB-UniRule"/>
</dbReference>
<dbReference type="Gene3D" id="3.40.50.2020">
    <property type="match status" value="1"/>
</dbReference>
<evidence type="ECO:0000259" key="12">
    <source>
        <dbReference type="Pfam" id="PF00156"/>
    </source>
</evidence>
<dbReference type="AlphaFoldDB" id="A0A1M6VGJ9"/>
<comment type="subunit">
    <text evidence="11">Homodimer.</text>
</comment>
<comment type="subcellular location">
    <subcellularLocation>
        <location evidence="3 11">Cytoplasm</location>
    </subcellularLocation>
</comment>
<dbReference type="PANTHER" id="PTHR32315:SF3">
    <property type="entry name" value="ADENINE PHOSPHORIBOSYLTRANSFERASE"/>
    <property type="match status" value="1"/>
</dbReference>
<evidence type="ECO:0000256" key="10">
    <source>
        <dbReference type="ARBA" id="ARBA00022726"/>
    </source>
</evidence>
<dbReference type="NCBIfam" id="NF002636">
    <property type="entry name" value="PRK02304.1-5"/>
    <property type="match status" value="1"/>
</dbReference>
<evidence type="ECO:0000313" key="14">
    <source>
        <dbReference type="Proteomes" id="UP000185812"/>
    </source>
</evidence>
<sequence length="186" mass="20333">MEQGYPRTNMNETALEALKQAIRTVPDFPEPGIQFKDITPVLGHPELLRLAIDALLAPFQEEAITKVVGIESRGFILGGMLAHHLEAGFVPVRKKGKLPYQTLAETYQLEYGTDTIEMHVDAIKPGDRVLIHDDVIATGGTAEATVRLVERAGGQVVGCAFLIELTALQGRKRLPAHVPIHTVLQL</sequence>
<keyword evidence="9 11" id="KW-0808">Transferase</keyword>
<name>A0A1M6VGJ9_9BACT</name>
<reference evidence="14" key="1">
    <citation type="submission" date="2016-11" db="EMBL/GenBank/DDBJ databases">
        <authorList>
            <person name="Varghese N."/>
            <person name="Submissions S."/>
        </authorList>
    </citation>
    <scope>NUCLEOTIDE SEQUENCE [LARGE SCALE GENOMIC DNA]</scope>
    <source>
        <strain evidence="14">DSM 22212</strain>
    </source>
</reference>
<dbReference type="CDD" id="cd06223">
    <property type="entry name" value="PRTases_typeI"/>
    <property type="match status" value="1"/>
</dbReference>
<evidence type="ECO:0000313" key="13">
    <source>
        <dbReference type="EMBL" id="SHK80588.1"/>
    </source>
</evidence>
<comment type="similarity">
    <text evidence="5 11">Belongs to the purine/pyrimidine phosphoribosyltransferase family.</text>
</comment>
<keyword evidence="8 11" id="KW-0328">Glycosyltransferase</keyword>
<accession>A0A1M6VGJ9</accession>
<evidence type="ECO:0000256" key="7">
    <source>
        <dbReference type="ARBA" id="ARBA00022490"/>
    </source>
</evidence>
<proteinExistence type="inferred from homology"/>
<evidence type="ECO:0000256" key="2">
    <source>
        <dbReference type="ARBA" id="ARBA00003968"/>
    </source>
</evidence>
<keyword evidence="14" id="KW-1185">Reference proteome</keyword>